<feature type="transmembrane region" description="Helical" evidence="6">
    <location>
        <begin position="356"/>
        <end position="380"/>
    </location>
</feature>
<keyword evidence="4 6" id="KW-1133">Transmembrane helix</keyword>
<feature type="transmembrane region" description="Helical" evidence="6">
    <location>
        <begin position="59"/>
        <end position="83"/>
    </location>
</feature>
<feature type="transmembrane region" description="Helical" evidence="6">
    <location>
        <begin position="392"/>
        <end position="410"/>
    </location>
</feature>
<feature type="transmembrane region" description="Helical" evidence="6">
    <location>
        <begin position="232"/>
        <end position="257"/>
    </location>
</feature>
<dbReference type="NCBIfam" id="TIGR00797">
    <property type="entry name" value="matE"/>
    <property type="match status" value="1"/>
</dbReference>
<evidence type="ECO:0000313" key="7">
    <source>
        <dbReference type="EMBL" id="PWZ12564.1"/>
    </source>
</evidence>
<dbReference type="Proteomes" id="UP000251960">
    <property type="component" value="Chromosome 7"/>
</dbReference>
<evidence type="ECO:0000256" key="5">
    <source>
        <dbReference type="ARBA" id="ARBA00023136"/>
    </source>
</evidence>
<dbReference type="GO" id="GO:0015297">
    <property type="term" value="F:antiporter activity"/>
    <property type="evidence" value="ECO:0007669"/>
    <property type="project" value="InterPro"/>
</dbReference>
<protein>
    <recommendedName>
        <fullName evidence="6">Protein DETOXIFICATION</fullName>
    </recommendedName>
    <alternativeName>
        <fullName evidence="6">Multidrug and toxic compound extrusion protein</fullName>
    </alternativeName>
</protein>
<feature type="transmembrane region" description="Helical" evidence="6">
    <location>
        <begin position="325"/>
        <end position="344"/>
    </location>
</feature>
<comment type="caution">
    <text evidence="7">The sequence shown here is derived from an EMBL/GenBank/DDBJ whole genome shotgun (WGS) entry which is preliminary data.</text>
</comment>
<evidence type="ECO:0000256" key="6">
    <source>
        <dbReference type="RuleBase" id="RU004914"/>
    </source>
</evidence>
<feature type="transmembrane region" description="Helical" evidence="6">
    <location>
        <begin position="207"/>
        <end position="226"/>
    </location>
</feature>
<dbReference type="GO" id="GO:0042910">
    <property type="term" value="F:xenobiotic transmembrane transporter activity"/>
    <property type="evidence" value="ECO:0007669"/>
    <property type="project" value="InterPro"/>
</dbReference>
<evidence type="ECO:0000256" key="4">
    <source>
        <dbReference type="ARBA" id="ARBA00022989"/>
    </source>
</evidence>
<sequence length="500" mass="53250">MGEEANVPLLVPANNGDDDHLSLTVVHGDQGKAAAGDTGLLPAASSASAWPWAEVKGQLAFAAPMVATSMAYYAIPLVSVMFAGRLGDLQLAAATLGNSWGTVTGIALMTGLSGSLETLCGQGYGAKAYRTMGVHLQASLLTSALASAVVSLLWIYSEPLLVFLRQDPETSRLAADFLRHSVPALFAYGFIQCALRFLQAQSVVAPLVAFSLLPLAAHVGVAHALVNVLGMGFAGAAVATSASLWLSFLMLAAYVMLSARFRETWPGLTTEAFRHVLPGMKLAIPSAVMVCFEYWSFEILVLFAGLMPDSQLSTSIIAMCQNTEAISYMITYGFAAVISTRVSNELGARNIANAKKALTVSLALSLMLGVAFLLLLGLGHDLWVRLFTTSEAVVSAFTSMTPLLIGSVVLDSTQGVLCGVARGCGWQHLAAWTNLVAFYVIGLPLAILFGFTLGFQTKGLWMGQICGLLCQNFVLFFITLRTNWEELDLTMFNKDNDFVC</sequence>
<evidence type="ECO:0000256" key="1">
    <source>
        <dbReference type="ARBA" id="ARBA00004141"/>
    </source>
</evidence>
<name>A0A3L6DV20_MAIZE</name>
<dbReference type="GO" id="GO:0016020">
    <property type="term" value="C:membrane"/>
    <property type="evidence" value="ECO:0007669"/>
    <property type="project" value="UniProtKB-SubCell"/>
</dbReference>
<keyword evidence="5 6" id="KW-0472">Membrane</keyword>
<accession>A0A3L6DV20</accession>
<organism evidence="7 8">
    <name type="scientific">Zea mays</name>
    <name type="common">Maize</name>
    <dbReference type="NCBI Taxonomy" id="4577"/>
    <lineage>
        <taxon>Eukaryota</taxon>
        <taxon>Viridiplantae</taxon>
        <taxon>Streptophyta</taxon>
        <taxon>Embryophyta</taxon>
        <taxon>Tracheophyta</taxon>
        <taxon>Spermatophyta</taxon>
        <taxon>Magnoliopsida</taxon>
        <taxon>Liliopsida</taxon>
        <taxon>Poales</taxon>
        <taxon>Poaceae</taxon>
        <taxon>PACMAD clade</taxon>
        <taxon>Panicoideae</taxon>
        <taxon>Andropogonodae</taxon>
        <taxon>Andropogoneae</taxon>
        <taxon>Tripsacinae</taxon>
        <taxon>Zea</taxon>
    </lineage>
</organism>
<feature type="transmembrane region" description="Helical" evidence="6">
    <location>
        <begin position="431"/>
        <end position="455"/>
    </location>
</feature>
<proteinExistence type="inferred from homology"/>
<reference evidence="7 8" key="1">
    <citation type="journal article" date="2018" name="Nat. Genet.">
        <title>Extensive intraspecific gene order and gene structural variations between Mo17 and other maize genomes.</title>
        <authorList>
            <person name="Sun S."/>
            <person name="Zhou Y."/>
            <person name="Chen J."/>
            <person name="Shi J."/>
            <person name="Zhao H."/>
            <person name="Zhao H."/>
            <person name="Song W."/>
            <person name="Zhang M."/>
            <person name="Cui Y."/>
            <person name="Dong X."/>
            <person name="Liu H."/>
            <person name="Ma X."/>
            <person name="Jiao Y."/>
            <person name="Wang B."/>
            <person name="Wei X."/>
            <person name="Stein J.C."/>
            <person name="Glaubitz J.C."/>
            <person name="Lu F."/>
            <person name="Yu G."/>
            <person name="Liang C."/>
            <person name="Fengler K."/>
            <person name="Li B."/>
            <person name="Rafalski A."/>
            <person name="Schnable P.S."/>
            <person name="Ware D.H."/>
            <person name="Buckler E.S."/>
            <person name="Lai J."/>
        </authorList>
    </citation>
    <scope>NUCLEOTIDE SEQUENCE [LARGE SCALE GENOMIC DNA]</scope>
    <source>
        <strain evidence="8">cv. Missouri 17</strain>
        <tissue evidence="7">Seedling</tissue>
    </source>
</reference>
<gene>
    <name evidence="7" type="primary">DTX19_5</name>
    <name evidence="7" type="ORF">Zm00014a_029541</name>
</gene>
<dbReference type="GO" id="GO:1990961">
    <property type="term" value="P:xenobiotic detoxification by transmembrane export across the plasma membrane"/>
    <property type="evidence" value="ECO:0007669"/>
    <property type="project" value="InterPro"/>
</dbReference>
<dbReference type="Pfam" id="PF01554">
    <property type="entry name" value="MatE"/>
    <property type="match status" value="2"/>
</dbReference>
<evidence type="ECO:0000256" key="2">
    <source>
        <dbReference type="ARBA" id="ARBA00010199"/>
    </source>
</evidence>
<feature type="transmembrane region" description="Helical" evidence="6">
    <location>
        <begin position="282"/>
        <end position="305"/>
    </location>
</feature>
<evidence type="ECO:0000313" key="8">
    <source>
        <dbReference type="Proteomes" id="UP000251960"/>
    </source>
</evidence>
<evidence type="ECO:0000256" key="3">
    <source>
        <dbReference type="ARBA" id="ARBA00022692"/>
    </source>
</evidence>
<keyword evidence="3 6" id="KW-0812">Transmembrane</keyword>
<dbReference type="ExpressionAtlas" id="A0A3L6DV20">
    <property type="expression patterns" value="baseline"/>
</dbReference>
<feature type="transmembrane region" description="Helical" evidence="6">
    <location>
        <begin position="138"/>
        <end position="157"/>
    </location>
</feature>
<feature type="transmembrane region" description="Helical" evidence="6">
    <location>
        <begin position="461"/>
        <end position="480"/>
    </location>
</feature>
<comment type="subcellular location">
    <subcellularLocation>
        <location evidence="1">Membrane</location>
        <topology evidence="1">Multi-pass membrane protein</topology>
    </subcellularLocation>
</comment>
<dbReference type="AlphaFoldDB" id="A0A3L6DV20"/>
<dbReference type="EMBL" id="NCVQ01000008">
    <property type="protein sequence ID" value="PWZ12564.1"/>
    <property type="molecule type" value="Genomic_DNA"/>
</dbReference>
<dbReference type="CDD" id="cd13132">
    <property type="entry name" value="MATE_eukaryotic"/>
    <property type="match status" value="1"/>
</dbReference>
<dbReference type="InterPro" id="IPR002528">
    <property type="entry name" value="MATE_fam"/>
</dbReference>
<dbReference type="InterPro" id="IPR045069">
    <property type="entry name" value="MATE_euk"/>
</dbReference>
<feature type="transmembrane region" description="Helical" evidence="6">
    <location>
        <begin position="177"/>
        <end position="195"/>
    </location>
</feature>
<dbReference type="PANTHER" id="PTHR11206">
    <property type="entry name" value="MULTIDRUG RESISTANCE PROTEIN"/>
    <property type="match status" value="1"/>
</dbReference>
<comment type="similarity">
    <text evidence="2 6">Belongs to the multi antimicrobial extrusion (MATE) (TC 2.A.66.1) family.</text>
</comment>